<evidence type="ECO:0000313" key="3">
    <source>
        <dbReference type="Proteomes" id="UP000306102"/>
    </source>
</evidence>
<dbReference type="EMBL" id="SDRB02001612">
    <property type="protein sequence ID" value="THG21030.1"/>
    <property type="molecule type" value="Genomic_DNA"/>
</dbReference>
<dbReference type="Proteomes" id="UP000306102">
    <property type="component" value="Unassembled WGS sequence"/>
</dbReference>
<feature type="compositionally biased region" description="Low complexity" evidence="1">
    <location>
        <begin position="52"/>
        <end position="68"/>
    </location>
</feature>
<protein>
    <submittedName>
        <fullName evidence="2">Uncharacterized protein</fullName>
    </submittedName>
</protein>
<name>A0A4S4EVN3_CAMSN</name>
<comment type="caution">
    <text evidence="2">The sequence shown here is derived from an EMBL/GenBank/DDBJ whole genome shotgun (WGS) entry which is preliminary data.</text>
</comment>
<gene>
    <name evidence="2" type="ORF">TEA_020515</name>
</gene>
<accession>A0A4S4EVN3</accession>
<reference evidence="2 3" key="1">
    <citation type="journal article" date="2018" name="Proc. Natl. Acad. Sci. U.S.A.">
        <title>Draft genome sequence of Camellia sinensis var. sinensis provides insights into the evolution of the tea genome and tea quality.</title>
        <authorList>
            <person name="Wei C."/>
            <person name="Yang H."/>
            <person name="Wang S."/>
            <person name="Zhao J."/>
            <person name="Liu C."/>
            <person name="Gao L."/>
            <person name="Xia E."/>
            <person name="Lu Y."/>
            <person name="Tai Y."/>
            <person name="She G."/>
            <person name="Sun J."/>
            <person name="Cao H."/>
            <person name="Tong W."/>
            <person name="Gao Q."/>
            <person name="Li Y."/>
            <person name="Deng W."/>
            <person name="Jiang X."/>
            <person name="Wang W."/>
            <person name="Chen Q."/>
            <person name="Zhang S."/>
            <person name="Li H."/>
            <person name="Wu J."/>
            <person name="Wang P."/>
            <person name="Li P."/>
            <person name="Shi C."/>
            <person name="Zheng F."/>
            <person name="Jian J."/>
            <person name="Huang B."/>
            <person name="Shan D."/>
            <person name="Shi M."/>
            <person name="Fang C."/>
            <person name="Yue Y."/>
            <person name="Li F."/>
            <person name="Li D."/>
            <person name="Wei S."/>
            <person name="Han B."/>
            <person name="Jiang C."/>
            <person name="Yin Y."/>
            <person name="Xia T."/>
            <person name="Zhang Z."/>
            <person name="Bennetzen J.L."/>
            <person name="Zhao S."/>
            <person name="Wan X."/>
        </authorList>
    </citation>
    <scope>NUCLEOTIDE SEQUENCE [LARGE SCALE GENOMIC DNA]</scope>
    <source>
        <strain evidence="3">cv. Shuchazao</strain>
        <tissue evidence="2">Leaf</tissue>
    </source>
</reference>
<evidence type="ECO:0000313" key="2">
    <source>
        <dbReference type="EMBL" id="THG21030.1"/>
    </source>
</evidence>
<sequence length="173" mass="19760">MCSREKERRQRKEHEEKMKGRVFIRSDSFACDYHCSVRLMKTHERSRRSHLTSPSGRSSRTSSSHHPISGPSLLVFLPLCRSQSLFVDLGCKSQGVADRVLVSCLLVRVVCIFHTWKHCGGALMRKLIKHNQPLKSGYMDAFTESREKAMVVNLDFIKAIVTTEEVLLLDPLC</sequence>
<organism evidence="2 3">
    <name type="scientific">Camellia sinensis var. sinensis</name>
    <name type="common">China tea</name>
    <dbReference type="NCBI Taxonomy" id="542762"/>
    <lineage>
        <taxon>Eukaryota</taxon>
        <taxon>Viridiplantae</taxon>
        <taxon>Streptophyta</taxon>
        <taxon>Embryophyta</taxon>
        <taxon>Tracheophyta</taxon>
        <taxon>Spermatophyta</taxon>
        <taxon>Magnoliopsida</taxon>
        <taxon>eudicotyledons</taxon>
        <taxon>Gunneridae</taxon>
        <taxon>Pentapetalae</taxon>
        <taxon>asterids</taxon>
        <taxon>Ericales</taxon>
        <taxon>Theaceae</taxon>
        <taxon>Camellia</taxon>
    </lineage>
</organism>
<evidence type="ECO:0000256" key="1">
    <source>
        <dbReference type="SAM" id="MobiDB-lite"/>
    </source>
</evidence>
<dbReference type="AlphaFoldDB" id="A0A4S4EVN3"/>
<feature type="region of interest" description="Disordered" evidence="1">
    <location>
        <begin position="44"/>
        <end position="68"/>
    </location>
</feature>
<keyword evidence="3" id="KW-1185">Reference proteome</keyword>
<proteinExistence type="predicted"/>